<reference evidence="3 4" key="1">
    <citation type="journal article" date="2011" name="Genome Res.">
        <title>Chromosome and gene copy number variation allow major structural change between species and strains of Leishmania.</title>
        <authorList>
            <person name="Rogers M.B."/>
            <person name="Hilley J.D."/>
            <person name="Dickens N.J."/>
            <person name="Wilkes J."/>
            <person name="Bates P.A."/>
            <person name="Depledge D.P."/>
            <person name="Harris D."/>
            <person name="Her Y."/>
            <person name="Herzyk P."/>
            <person name="Imamura H."/>
            <person name="Otto T.D."/>
            <person name="Sanders M."/>
            <person name="Seeger K."/>
            <person name="Dujardin J.C."/>
            <person name="Berriman M."/>
            <person name="Smith D.F."/>
            <person name="Hertz-Fowler C."/>
            <person name="Mottram J.C."/>
        </authorList>
    </citation>
    <scope>NUCLEOTIDE SEQUENCE [LARGE SCALE GENOMIC DNA]</scope>
    <source>
        <strain evidence="3 4">MHOM/GT/2001/U1103</strain>
    </source>
</reference>
<feature type="region of interest" description="Disordered" evidence="1">
    <location>
        <begin position="689"/>
        <end position="831"/>
    </location>
</feature>
<feature type="region of interest" description="Disordered" evidence="1">
    <location>
        <begin position="983"/>
        <end position="1031"/>
    </location>
</feature>
<dbReference type="GeneID" id="13453303"/>
<dbReference type="OrthoDB" id="271685at2759"/>
<dbReference type="AlphaFoldDB" id="E9B255"/>
<dbReference type="Proteomes" id="UP000007259">
    <property type="component" value="Chromosome 30"/>
</dbReference>
<dbReference type="EMBL" id="FR799583">
    <property type="protein sequence ID" value="CBZ29314.1"/>
    <property type="molecule type" value="Genomic_DNA"/>
</dbReference>
<keyword evidence="4" id="KW-1185">Reference proteome</keyword>
<sequence length="1031" mass="114490">MNAILALCLCLCLSRGSRSDHFDFTLPFASPRPPLLLLCMYALKRTRHHLRVHICRLSPFGRLFYSQFRPLLCLACRRRIHSERLSPTGWSLWTLRDSCVAAPSPLPYRTSTQHRAGLTHSTCSLPLHPPAPPIPTSAYRFTYDPRVKMFYTYAEKQGSVFFDSWQMRQIAFDTLRRHLYYSDCVSPEKIAYPNANDNPFPTIDASDDSFEDGEDLDSGLGTSVENPAVSHLIMRPPVSPVNQRRHFDEAPPPPNNPDGVQWRKKIKVDMIVAVGKEHVFLLEDTHLKETDLFQIEIHGEVRPMASGETPAPGPLLCPSAGLSGMPNRCTVENDEFIRDPFFLRELYEALRYQFSNLRMERERAELASGQPVVSANARKTQTLESPRSKGGAVYHGSRIKIVLRMRTDYEFRRFVYVVQTVLGYDKLSARPYRGLPPYDPRNGLIFSVIPMCVWHTFKLLDKAVFYTFLRGDLVGRNSSNQLYVALRGAYLCVTHDSVLVMRNTGNIPRWIKLQEVREFYYNVTSSRPFVAFISETGSPDIIFLPQPPVFGAEAIRRFSPSLEVLRLRHVIHETCFASLEIRRVINIKIADMSVRSFVECYEREMQRVLDLDTARCYAGVLSCPLPKEQLAQVWREVQGIYASRDQSVISHAAIPLYQNNTNDTALTRDQLETLSRRLARERASRDDIVGMPYEEAQRIQAPARRDSRLHSRHNLTTLHLHETTTTQSTSDTTSAHLDPQSTHSSASPGRGETLAATSSHPRGGQMTTVGGLVQVHGQRSAGHDSANDGSAGSPLEGSAVSAMSSPRRPVMLSAAPPNTSSWTPAEAPAGGNPHRLSDVAALNLSGHAAMWSGLGDPLTQTNPRLTQLPNHRLETPQLSSSVGGGAPRFGASPGFVDASFASSQFGGNSVQYQIPGARYLNEDEIKGGSSCVAVDHHTLLTGNTPLVADGTVTGFLSSTELNVSEIVNKSITAMQAAALPPLKRSNSAELPKDTLKRNEFNTTDTPLSSPPTRTGRYTSQTIKDDNSSVET</sequence>
<feature type="chain" id="PRO_5003236285" evidence="2">
    <location>
        <begin position="20"/>
        <end position="1031"/>
    </location>
</feature>
<feature type="compositionally biased region" description="Low complexity" evidence="1">
    <location>
        <begin position="714"/>
        <end position="734"/>
    </location>
</feature>
<proteinExistence type="predicted"/>
<evidence type="ECO:0000313" key="3">
    <source>
        <dbReference type="EMBL" id="CBZ29314.1"/>
    </source>
</evidence>
<dbReference type="PhylomeDB" id="E9B255"/>
<feature type="compositionally biased region" description="Acidic residues" evidence="1">
    <location>
        <begin position="205"/>
        <end position="216"/>
    </location>
</feature>
<evidence type="ECO:0000313" key="4">
    <source>
        <dbReference type="Proteomes" id="UP000007259"/>
    </source>
</evidence>
<dbReference type="KEGG" id="lmi:LMXM_30_2560"/>
<evidence type="ECO:0000256" key="2">
    <source>
        <dbReference type="SAM" id="SignalP"/>
    </source>
</evidence>
<organism evidence="3 4">
    <name type="scientific">Leishmania mexicana (strain MHOM/GT/2001/U1103)</name>
    <dbReference type="NCBI Taxonomy" id="929439"/>
    <lineage>
        <taxon>Eukaryota</taxon>
        <taxon>Discoba</taxon>
        <taxon>Euglenozoa</taxon>
        <taxon>Kinetoplastea</taxon>
        <taxon>Metakinetoplastina</taxon>
        <taxon>Trypanosomatida</taxon>
        <taxon>Trypanosomatidae</taxon>
        <taxon>Leishmaniinae</taxon>
        <taxon>Leishmania</taxon>
    </lineage>
</organism>
<dbReference type="RefSeq" id="XP_003877774.1">
    <property type="nucleotide sequence ID" value="XM_003877725.1"/>
</dbReference>
<feature type="compositionally biased region" description="Basic and acidic residues" evidence="1">
    <location>
        <begin position="990"/>
        <end position="999"/>
    </location>
</feature>
<feature type="compositionally biased region" description="Basic and acidic residues" evidence="1">
    <location>
        <begin position="1022"/>
        <end position="1031"/>
    </location>
</feature>
<gene>
    <name evidence="3" type="ORF">LMXM_30_2560</name>
</gene>
<feature type="signal peptide" evidence="2">
    <location>
        <begin position="1"/>
        <end position="19"/>
    </location>
</feature>
<dbReference type="VEuPathDB" id="TriTrypDB:LmxM.30.2560"/>
<feature type="region of interest" description="Disordered" evidence="1">
    <location>
        <begin position="195"/>
        <end position="216"/>
    </location>
</feature>
<accession>E9B255</accession>
<dbReference type="OMA" id="FQVEIHG"/>
<keyword evidence="2" id="KW-0732">Signal</keyword>
<feature type="compositionally biased region" description="Polar residues" evidence="1">
    <location>
        <begin position="755"/>
        <end position="768"/>
    </location>
</feature>
<protein>
    <submittedName>
        <fullName evidence="3">Uncharacterized protein</fullName>
    </submittedName>
</protein>
<feature type="region of interest" description="Disordered" evidence="1">
    <location>
        <begin position="242"/>
        <end position="261"/>
    </location>
</feature>
<feature type="compositionally biased region" description="Polar residues" evidence="1">
    <location>
        <begin position="1000"/>
        <end position="1021"/>
    </location>
</feature>
<name>E9B255_LEIMU</name>
<evidence type="ECO:0000256" key="1">
    <source>
        <dbReference type="SAM" id="MobiDB-lite"/>
    </source>
</evidence>